<dbReference type="EMBL" id="SLVM01000005">
    <property type="protein sequence ID" value="TCM86045.1"/>
    <property type="molecule type" value="Genomic_DNA"/>
</dbReference>
<protein>
    <submittedName>
        <fullName evidence="2">DUF2927 family protein</fullName>
    </submittedName>
</protein>
<keyword evidence="1" id="KW-0732">Signal</keyword>
<gene>
    <name evidence="2" type="ORF">EV216_1059</name>
</gene>
<feature type="signal peptide" evidence="1">
    <location>
        <begin position="1"/>
        <end position="19"/>
    </location>
</feature>
<reference evidence="2 3" key="1">
    <citation type="submission" date="2019-03" db="EMBL/GenBank/DDBJ databases">
        <title>Genomic Encyclopedia of Type Strains, Phase IV (KMG-IV): sequencing the most valuable type-strain genomes for metagenomic binning, comparative biology and taxonomic classification.</title>
        <authorList>
            <person name="Goeker M."/>
        </authorList>
    </citation>
    <scope>NUCLEOTIDE SEQUENCE [LARGE SCALE GENOMIC DNA]</scope>
    <source>
        <strain evidence="2 3">DSM 21153</strain>
    </source>
</reference>
<dbReference type="Proteomes" id="UP000295277">
    <property type="component" value="Unassembled WGS sequence"/>
</dbReference>
<dbReference type="InterPro" id="IPR021323">
    <property type="entry name" value="DUF2927"/>
</dbReference>
<evidence type="ECO:0000313" key="2">
    <source>
        <dbReference type="EMBL" id="TCM86045.1"/>
    </source>
</evidence>
<dbReference type="PROSITE" id="PS51257">
    <property type="entry name" value="PROKAR_LIPOPROTEIN"/>
    <property type="match status" value="1"/>
</dbReference>
<dbReference type="AlphaFoldDB" id="A0A4R1YXW2"/>
<keyword evidence="3" id="KW-1185">Reference proteome</keyword>
<feature type="chain" id="PRO_5020697239" evidence="1">
    <location>
        <begin position="20"/>
        <end position="455"/>
    </location>
</feature>
<evidence type="ECO:0000313" key="3">
    <source>
        <dbReference type="Proteomes" id="UP000295277"/>
    </source>
</evidence>
<accession>A0A4R1YXW2</accession>
<organism evidence="2 3">
    <name type="scientific">Rhodovulum steppense</name>
    <dbReference type="NCBI Taxonomy" id="540251"/>
    <lineage>
        <taxon>Bacteria</taxon>
        <taxon>Pseudomonadati</taxon>
        <taxon>Pseudomonadota</taxon>
        <taxon>Alphaproteobacteria</taxon>
        <taxon>Rhodobacterales</taxon>
        <taxon>Paracoccaceae</taxon>
        <taxon>Rhodovulum</taxon>
    </lineage>
</organism>
<dbReference type="RefSeq" id="WP_243641962.1">
    <property type="nucleotide sequence ID" value="NZ_SLVM01000005.1"/>
</dbReference>
<sequence length="455" mass="49457">MTRRAALLLAACLALAACATPVAELPDRVPPLSAALPPMKSFPVRPAEPPTRSNAQIAQDFLDLSFRMESGRPLAVMSRFEGPVRVRVTGTAPPSLGPDLAALIARLRREADIDITRVAPDQPAEITIEVLPRARLQRAVPQAACFVAPRVSSWEEYRRARRSATVDWTTLVTRDRVAIFLPGDVSPQEVRDCLHEELAQALGPLNDMYRLPDSVFNDDNFHTVLTGFDMLILRLYYAPELRSGMTRAQVAQILPGLLARMNPRGEGRPGAPLAQTSRDWIEAIETALGAGTSAPRRRAAAERAVAIARARGWQDGRLAFSLFALGRLSIGERPELALAAFLQAGEIYAARPETRIHLAHVGMHLAAFALSAGQPRAALDMVNANLAAATRGQNAALLATMLLIKAEALEALGRTGEARTVRQDALGWGRYGFGSDNEVRSRMEEIAALNRARRS</sequence>
<name>A0A4R1YXW2_9RHOB</name>
<dbReference type="Pfam" id="PF11150">
    <property type="entry name" value="DUF2927"/>
    <property type="match status" value="1"/>
</dbReference>
<comment type="caution">
    <text evidence="2">The sequence shown here is derived from an EMBL/GenBank/DDBJ whole genome shotgun (WGS) entry which is preliminary data.</text>
</comment>
<evidence type="ECO:0000256" key="1">
    <source>
        <dbReference type="SAM" id="SignalP"/>
    </source>
</evidence>
<proteinExistence type="predicted"/>